<feature type="domain" description="CopC" evidence="7">
    <location>
        <begin position="22"/>
        <end position="113"/>
    </location>
</feature>
<dbReference type="Proteomes" id="UP000189661">
    <property type="component" value="Chromosome"/>
</dbReference>
<keyword evidence="5" id="KW-0812">Transmembrane</keyword>
<dbReference type="EMBL" id="CP019401">
    <property type="protein sequence ID" value="AQU80399.1"/>
    <property type="molecule type" value="Genomic_DNA"/>
</dbReference>
<dbReference type="SUPFAM" id="SSF81296">
    <property type="entry name" value="E set domains"/>
    <property type="match status" value="1"/>
</dbReference>
<evidence type="ECO:0000256" key="4">
    <source>
        <dbReference type="ARBA" id="ARBA00023008"/>
    </source>
</evidence>
<dbReference type="RefSeq" id="WP_071153147.1">
    <property type="nucleotide sequence ID" value="NZ_CP019401.1"/>
</dbReference>
<dbReference type="PANTHER" id="PTHR34820:SF4">
    <property type="entry name" value="INNER MEMBRANE PROTEIN YEBZ"/>
    <property type="match status" value="1"/>
</dbReference>
<keyword evidence="5" id="KW-1133">Transmembrane helix</keyword>
<keyword evidence="2" id="KW-0479">Metal-binding</keyword>
<dbReference type="InterPro" id="IPR007348">
    <property type="entry name" value="CopC_dom"/>
</dbReference>
<feature type="transmembrane region" description="Helical" evidence="5">
    <location>
        <begin position="155"/>
        <end position="176"/>
    </location>
</feature>
<protein>
    <submittedName>
        <fullName evidence="8">Copper resistance protein CopC</fullName>
    </submittedName>
</protein>
<name>A0ABM6IUZ7_9BACL</name>
<feature type="chain" id="PRO_5045389709" evidence="6">
    <location>
        <begin position="22"/>
        <end position="180"/>
    </location>
</feature>
<dbReference type="PANTHER" id="PTHR34820">
    <property type="entry name" value="INNER MEMBRANE PROTEIN YEBZ"/>
    <property type="match status" value="1"/>
</dbReference>
<evidence type="ECO:0000256" key="3">
    <source>
        <dbReference type="ARBA" id="ARBA00022729"/>
    </source>
</evidence>
<dbReference type="InterPro" id="IPR014756">
    <property type="entry name" value="Ig_E-set"/>
</dbReference>
<keyword evidence="9" id="KW-1185">Reference proteome</keyword>
<comment type="subcellular location">
    <subcellularLocation>
        <location evidence="1">Cell envelope</location>
    </subcellularLocation>
</comment>
<evidence type="ECO:0000256" key="6">
    <source>
        <dbReference type="SAM" id="SignalP"/>
    </source>
</evidence>
<dbReference type="Pfam" id="PF04234">
    <property type="entry name" value="CopC"/>
    <property type="match status" value="1"/>
</dbReference>
<accession>A0ABM6IUZ7</accession>
<feature type="signal peptide" evidence="6">
    <location>
        <begin position="1"/>
        <end position="21"/>
    </location>
</feature>
<evidence type="ECO:0000313" key="9">
    <source>
        <dbReference type="Proteomes" id="UP000189661"/>
    </source>
</evidence>
<reference evidence="8 9" key="1">
    <citation type="submission" date="2017-01" db="EMBL/GenBank/DDBJ databases">
        <title>Planococcus faecalis genome complete sequence.</title>
        <authorList>
            <person name="Lee P.C."/>
        </authorList>
    </citation>
    <scope>NUCLEOTIDE SEQUENCE [LARGE SCALE GENOMIC DNA]</scope>
    <source>
        <strain evidence="8 9">AJ003</strain>
    </source>
</reference>
<evidence type="ECO:0000256" key="2">
    <source>
        <dbReference type="ARBA" id="ARBA00022723"/>
    </source>
</evidence>
<keyword evidence="4" id="KW-0186">Copper</keyword>
<keyword evidence="5" id="KW-0472">Membrane</keyword>
<sequence>MYKKFFVFVFLLLLVPVSVQAHTTLLSSTPAEGENIMEALKEVQLVFGTKIEEGSTMSIEGESGSFEFDRIVVGDNSLVGTLNEALPNGSYRILWNIIGEDGHPIEGEITFGVSIEIEEEVTPAVVSEKTEEPEAKTIAASETVAETQTESDSNLLVTILLVLAAILVVYGIYKLLLKKK</sequence>
<organism evidence="8 9">
    <name type="scientific">Planococcus faecalis</name>
    <dbReference type="NCBI Taxonomy" id="1598147"/>
    <lineage>
        <taxon>Bacteria</taxon>
        <taxon>Bacillati</taxon>
        <taxon>Bacillota</taxon>
        <taxon>Bacilli</taxon>
        <taxon>Bacillales</taxon>
        <taxon>Caryophanaceae</taxon>
        <taxon>Planococcus</taxon>
    </lineage>
</organism>
<evidence type="ECO:0000313" key="8">
    <source>
        <dbReference type="EMBL" id="AQU80399.1"/>
    </source>
</evidence>
<dbReference type="InterPro" id="IPR014755">
    <property type="entry name" value="Cu-Rt/internalin_Ig-like"/>
</dbReference>
<evidence type="ECO:0000256" key="1">
    <source>
        <dbReference type="ARBA" id="ARBA00004196"/>
    </source>
</evidence>
<keyword evidence="3 6" id="KW-0732">Signal</keyword>
<gene>
    <name evidence="8" type="ORF">AJGP001_14415</name>
</gene>
<evidence type="ECO:0000259" key="7">
    <source>
        <dbReference type="Pfam" id="PF04234"/>
    </source>
</evidence>
<dbReference type="InterPro" id="IPR032694">
    <property type="entry name" value="CopC/D"/>
</dbReference>
<evidence type="ECO:0000256" key="5">
    <source>
        <dbReference type="SAM" id="Phobius"/>
    </source>
</evidence>
<dbReference type="Gene3D" id="2.60.40.1220">
    <property type="match status" value="1"/>
</dbReference>
<proteinExistence type="predicted"/>